<feature type="transmembrane region" description="Helical" evidence="5">
    <location>
        <begin position="21"/>
        <end position="38"/>
    </location>
</feature>
<feature type="domain" description="Integral membrane bound transporter" evidence="6">
    <location>
        <begin position="200"/>
        <end position="325"/>
    </location>
</feature>
<dbReference type="RefSeq" id="WP_254166177.1">
    <property type="nucleotide sequence ID" value="NZ_JANAFB010000014.1"/>
</dbReference>
<keyword evidence="8" id="KW-1185">Reference proteome</keyword>
<feature type="transmembrane region" description="Helical" evidence="5">
    <location>
        <begin position="187"/>
        <end position="207"/>
    </location>
</feature>
<keyword evidence="4 5" id="KW-0472">Membrane</keyword>
<protein>
    <submittedName>
        <fullName evidence="7">FUSC family protein</fullName>
    </submittedName>
</protein>
<proteinExistence type="predicted"/>
<evidence type="ECO:0000313" key="7">
    <source>
        <dbReference type="EMBL" id="MCP3425806.1"/>
    </source>
</evidence>
<gene>
    <name evidence="7" type="ORF">NBM05_07245</name>
</gene>
<evidence type="ECO:0000256" key="3">
    <source>
        <dbReference type="ARBA" id="ARBA00022989"/>
    </source>
</evidence>
<evidence type="ECO:0000256" key="2">
    <source>
        <dbReference type="ARBA" id="ARBA00022692"/>
    </source>
</evidence>
<evidence type="ECO:0000313" key="8">
    <source>
        <dbReference type="Proteomes" id="UP001139502"/>
    </source>
</evidence>
<reference evidence="7" key="1">
    <citation type="submission" date="2022-06" db="EMBL/GenBank/DDBJ databases">
        <title>Rothia sp. isolated from sandalwood seedling.</title>
        <authorList>
            <person name="Tuikhar N."/>
            <person name="Kirdat K."/>
            <person name="Thorat V."/>
            <person name="Swetha P."/>
            <person name="Padma S."/>
            <person name="Sundararaj R."/>
            <person name="Yadav A."/>
        </authorList>
    </citation>
    <scope>NUCLEOTIDE SEQUENCE</scope>
    <source>
        <strain evidence="7">AR01</strain>
    </source>
</reference>
<feature type="transmembrane region" description="Helical" evidence="5">
    <location>
        <begin position="71"/>
        <end position="89"/>
    </location>
</feature>
<feature type="transmembrane region" description="Helical" evidence="5">
    <location>
        <begin position="284"/>
        <end position="301"/>
    </location>
</feature>
<evidence type="ECO:0000256" key="5">
    <source>
        <dbReference type="SAM" id="Phobius"/>
    </source>
</evidence>
<dbReference type="GO" id="GO:0016020">
    <property type="term" value="C:membrane"/>
    <property type="evidence" value="ECO:0007669"/>
    <property type="project" value="UniProtKB-SubCell"/>
</dbReference>
<dbReference type="InterPro" id="IPR049453">
    <property type="entry name" value="Memb_transporter_dom"/>
</dbReference>
<keyword evidence="3 5" id="KW-1133">Transmembrane helix</keyword>
<evidence type="ECO:0000256" key="4">
    <source>
        <dbReference type="ARBA" id="ARBA00023136"/>
    </source>
</evidence>
<organism evidence="7 8">
    <name type="scientific">Rothia santali</name>
    <dbReference type="NCBI Taxonomy" id="2949643"/>
    <lineage>
        <taxon>Bacteria</taxon>
        <taxon>Bacillati</taxon>
        <taxon>Actinomycetota</taxon>
        <taxon>Actinomycetes</taxon>
        <taxon>Micrococcales</taxon>
        <taxon>Micrococcaceae</taxon>
        <taxon>Rothia</taxon>
    </lineage>
</organism>
<comment type="caution">
    <text evidence="7">The sequence shown here is derived from an EMBL/GenBank/DDBJ whole genome shotgun (WGS) entry which is preliminary data.</text>
</comment>
<dbReference type="EMBL" id="JANAFB010000014">
    <property type="protein sequence ID" value="MCP3425806.1"/>
    <property type="molecule type" value="Genomic_DNA"/>
</dbReference>
<sequence length="358" mass="37687">MPTGHIRQLLAFSPGRSDQVPAFRIAVSIAVPLVAMLLLGRPDLTIFASFGAFTAIYGRQEPLRERFRHQCEAGGLLLAMIMLGALLSFTGASAWVVIPVVALAGGVGAVVSSMLGLKPPGAIFYLFAAGAIGSLPPSADLGLGLAVAALSVVWCLLVGLLARLIGEGHRGPVSPVAARFVMPPREIARQGLLYAGAALIAGVLGEASGLSHFYWAMVAAVAPISAPDVAARLYRGIHRVVGTFGGILVAAFVLSTGLQQWHLVVYVVLFQFLAELFVIRNYGFALLFITPLALLMLQLAHPTSTQEILTARMAETAIGAAVGLALVLLFRTTEEREADTRALPILRLIGRRGGKRAG</sequence>
<dbReference type="Pfam" id="PF13515">
    <property type="entry name" value="FUSC_2"/>
    <property type="match status" value="1"/>
</dbReference>
<dbReference type="Proteomes" id="UP001139502">
    <property type="component" value="Unassembled WGS sequence"/>
</dbReference>
<feature type="transmembrane region" description="Helical" evidence="5">
    <location>
        <begin position="313"/>
        <end position="331"/>
    </location>
</feature>
<comment type="subcellular location">
    <subcellularLocation>
        <location evidence="1">Membrane</location>
        <topology evidence="1">Multi-pass membrane protein</topology>
    </subcellularLocation>
</comment>
<keyword evidence="2 5" id="KW-0812">Transmembrane</keyword>
<name>A0A9X2HHI3_9MICC</name>
<evidence type="ECO:0000256" key="1">
    <source>
        <dbReference type="ARBA" id="ARBA00004141"/>
    </source>
</evidence>
<evidence type="ECO:0000259" key="6">
    <source>
        <dbReference type="Pfam" id="PF13515"/>
    </source>
</evidence>
<accession>A0A9X2HHI3</accession>
<dbReference type="AlphaFoldDB" id="A0A9X2HHI3"/>
<feature type="transmembrane region" description="Helical" evidence="5">
    <location>
        <begin position="145"/>
        <end position="166"/>
    </location>
</feature>